<dbReference type="GO" id="GO:0006508">
    <property type="term" value="P:proteolysis"/>
    <property type="evidence" value="ECO:0007669"/>
    <property type="project" value="UniProtKB-KW"/>
</dbReference>
<dbReference type="AlphaFoldDB" id="Q83GM1"/>
<dbReference type="Pfam" id="PF07687">
    <property type="entry name" value="M20_dimer"/>
    <property type="match status" value="1"/>
</dbReference>
<dbReference type="STRING" id="203267.TWT_241"/>
<proteinExistence type="predicted"/>
<keyword evidence="6" id="KW-1185">Reference proteome</keyword>
<dbReference type="KEGG" id="twh:TWT_241"/>
<dbReference type="Gene3D" id="3.40.630.10">
    <property type="entry name" value="Zn peptidases"/>
    <property type="match status" value="1"/>
</dbReference>
<dbReference type="eggNOG" id="COG0624">
    <property type="taxonomic scope" value="Bacteria"/>
</dbReference>
<dbReference type="SUPFAM" id="SSF53187">
    <property type="entry name" value="Zn-dependent exopeptidases"/>
    <property type="match status" value="1"/>
</dbReference>
<accession>Q83GM1</accession>
<dbReference type="PANTHER" id="PTHR43270">
    <property type="entry name" value="BETA-ALA-HIS DIPEPTIDASE"/>
    <property type="match status" value="1"/>
</dbReference>
<dbReference type="EMBL" id="AE014184">
    <property type="protein sequence ID" value="AAO44338.1"/>
    <property type="molecule type" value="Genomic_DNA"/>
</dbReference>
<keyword evidence="3" id="KW-0378">Hydrolase</keyword>
<evidence type="ECO:0000256" key="3">
    <source>
        <dbReference type="ARBA" id="ARBA00022801"/>
    </source>
</evidence>
<protein>
    <recommendedName>
        <fullName evidence="4">Peptidase M20 dimerisation domain-containing protein</fullName>
    </recommendedName>
</protein>
<keyword evidence="1" id="KW-0645">Protease</keyword>
<dbReference type="GO" id="GO:0046872">
    <property type="term" value="F:metal ion binding"/>
    <property type="evidence" value="ECO:0007669"/>
    <property type="project" value="UniProtKB-KW"/>
</dbReference>
<dbReference type="PANTHER" id="PTHR43270:SF12">
    <property type="entry name" value="SUCCINYL-DIAMINOPIMELATE DESUCCINYLASE"/>
    <property type="match status" value="1"/>
</dbReference>
<keyword evidence="2" id="KW-0479">Metal-binding</keyword>
<dbReference type="RefSeq" id="WP_011102449.1">
    <property type="nucleotide sequence ID" value="NC_004572.3"/>
</dbReference>
<dbReference type="InterPro" id="IPR011650">
    <property type="entry name" value="Peptidase_M20_dimer"/>
</dbReference>
<dbReference type="OrthoDB" id="9761532at2"/>
<dbReference type="Proteomes" id="UP000002200">
    <property type="component" value="Chromosome"/>
</dbReference>
<dbReference type="Pfam" id="PF01546">
    <property type="entry name" value="Peptidase_M20"/>
    <property type="match status" value="1"/>
</dbReference>
<evidence type="ECO:0000256" key="2">
    <source>
        <dbReference type="ARBA" id="ARBA00022723"/>
    </source>
</evidence>
<evidence type="ECO:0000259" key="4">
    <source>
        <dbReference type="Pfam" id="PF07687"/>
    </source>
</evidence>
<dbReference type="NCBIfam" id="NF005914">
    <property type="entry name" value="PRK07907.1"/>
    <property type="match status" value="1"/>
</dbReference>
<sequence length="446" mass="48547">MHKDDLDREYSQALRDLKELIRFPTVAWPGFDRSVLFESAERIRALLVDTDFFDCVEVVDHCGIPSVFAQKAPAPGYPTVLLYAHHDVQPAGDPDKWVTPAFSPDERDGRLYGRGAADDKVAIAMHLASVRILKTLNSKIGVRVFIEGEEEILSPNFPKLLKSRRSFFDADVAIIADSGNPDEDTPAITVSLRGSIGATVRVTTLSHAAHSGLGGAVPDALMVMIRLLNSLYDDSGSVAIEGLKTTDPSSVLTDFELTEQALRNEVGVLPDVSLVGRGSISERTWHAPSITIIGLDVENVDLASNTLQPSTQARLALRISPGQGTLEASRLLEQHLRNNTPFNARVEVFDITAGEPYRAVAGDKYLKAMRCAMEEAWGKRPALIGIGCSIPIVSMLQSEFPQMSLLVTGVEDPKTYAHSPNESLSLKVFRNAIAAQVYFLLSLGGE</sequence>
<dbReference type="Gene3D" id="3.30.70.360">
    <property type="match status" value="1"/>
</dbReference>
<dbReference type="InterPro" id="IPR002933">
    <property type="entry name" value="Peptidase_M20"/>
</dbReference>
<organism evidence="5 6">
    <name type="scientific">Tropheryma whipplei (strain Twist)</name>
    <name type="common">Whipple's bacillus</name>
    <dbReference type="NCBI Taxonomy" id="203267"/>
    <lineage>
        <taxon>Bacteria</taxon>
        <taxon>Bacillati</taxon>
        <taxon>Actinomycetota</taxon>
        <taxon>Actinomycetes</taxon>
        <taxon>Micrococcales</taxon>
        <taxon>Tropherymataceae</taxon>
        <taxon>Tropheryma</taxon>
    </lineage>
</organism>
<dbReference type="GO" id="GO:0008233">
    <property type="term" value="F:peptidase activity"/>
    <property type="evidence" value="ECO:0007669"/>
    <property type="project" value="UniProtKB-KW"/>
</dbReference>
<evidence type="ECO:0000256" key="1">
    <source>
        <dbReference type="ARBA" id="ARBA00022670"/>
    </source>
</evidence>
<dbReference type="HOGENOM" id="CLU_029469_2_0_11"/>
<evidence type="ECO:0000313" key="6">
    <source>
        <dbReference type="Proteomes" id="UP000002200"/>
    </source>
</evidence>
<gene>
    <name evidence="5" type="ordered locus">TWT_241</name>
</gene>
<feature type="domain" description="Peptidase M20 dimerisation" evidence="4">
    <location>
        <begin position="191"/>
        <end position="340"/>
    </location>
</feature>
<reference evidence="5 6" key="1">
    <citation type="journal article" date="2003" name="Genome Res.">
        <title>Tropheryma whipplei twist: a human pathogenic Actinobacteria with a reduced genome.</title>
        <authorList>
            <person name="Raoult D."/>
            <person name="Ogata H."/>
            <person name="Audic S."/>
            <person name="Robert C."/>
            <person name="Suhre K."/>
            <person name="Drancourt M."/>
            <person name="Claverie J.-M."/>
        </authorList>
    </citation>
    <scope>NUCLEOTIDE SEQUENCE [LARGE SCALE GENOMIC DNA]</scope>
    <source>
        <strain evidence="5 6">Twist</strain>
    </source>
</reference>
<name>Q83GM1_TROWT</name>
<evidence type="ECO:0000313" key="5">
    <source>
        <dbReference type="EMBL" id="AAO44338.1"/>
    </source>
</evidence>
<dbReference type="InterPro" id="IPR051458">
    <property type="entry name" value="Cyt/Met_Dipeptidase"/>
</dbReference>